<gene>
    <name evidence="4" type="ORF">BKE30_00005</name>
</gene>
<dbReference type="EMBL" id="MLCN01000001">
    <property type="protein sequence ID" value="ONG42234.1"/>
    <property type="molecule type" value="Genomic_DNA"/>
</dbReference>
<dbReference type="GO" id="GO:0032259">
    <property type="term" value="P:methylation"/>
    <property type="evidence" value="ECO:0007669"/>
    <property type="project" value="UniProtKB-KW"/>
</dbReference>
<keyword evidence="4" id="KW-0808">Transferase</keyword>
<reference evidence="4 5" key="1">
    <citation type="submission" date="2016-10" db="EMBL/GenBank/DDBJ databases">
        <title>Draft Genome sequence of Alkanindiges sp. strain H1.</title>
        <authorList>
            <person name="Subhash Y."/>
            <person name="Lee S."/>
        </authorList>
    </citation>
    <scope>NUCLEOTIDE SEQUENCE [LARGE SCALE GENOMIC DNA]</scope>
    <source>
        <strain evidence="4 5">H1</strain>
    </source>
</reference>
<evidence type="ECO:0000256" key="2">
    <source>
        <dbReference type="ARBA" id="ARBA00033753"/>
    </source>
</evidence>
<comment type="caution">
    <text evidence="4">The sequence shown here is derived from an EMBL/GenBank/DDBJ whole genome shotgun (WGS) entry which is preliminary data.</text>
</comment>
<dbReference type="PROSITE" id="PS51668">
    <property type="entry name" value="TSAA_2"/>
    <property type="match status" value="1"/>
</dbReference>
<feature type="domain" description="TsaA-like" evidence="3">
    <location>
        <begin position="7"/>
        <end position="152"/>
    </location>
</feature>
<dbReference type="Pfam" id="PF01980">
    <property type="entry name" value="TrmO_N"/>
    <property type="match status" value="1"/>
</dbReference>
<protein>
    <submittedName>
        <fullName evidence="4">tRNA (N6-threonylcarbamoyladenosine(37)-N6)-methyltransferase TrmO</fullName>
    </submittedName>
</protein>
<dbReference type="GO" id="GO:0008168">
    <property type="term" value="F:methyltransferase activity"/>
    <property type="evidence" value="ECO:0007669"/>
    <property type="project" value="UniProtKB-KW"/>
</dbReference>
<sequence>MKSDLTVPVIGIVHSPFHEKFGIPRQPNLVQVPAIIEFNAPYDDALAFEGLGEFSHLWLIWSFHQNKADSQSPKKFRTQIRPPRLGGNQKLGVFASRSMYRPSELGLSVVKLVKVIRQNGKAKLLIRGADLLNGTPIVDIKPYIAYSDAIPEAKSGFAQAAPALLEVEWNIVASQQAQALIAQKLFDSEQQGLINELLALDPRPAYQDDANRVYGMRYRQVNVLFKISAGQVQVEAIQRIDKKEI</sequence>
<evidence type="ECO:0000313" key="5">
    <source>
        <dbReference type="Proteomes" id="UP000192132"/>
    </source>
</evidence>
<comment type="similarity">
    <text evidence="2">Belongs to the tRNA methyltransferase O family.</text>
</comment>
<dbReference type="AlphaFoldDB" id="A0A1S8CY17"/>
<name>A0A1S8CY17_9GAMM</name>
<dbReference type="SUPFAM" id="SSF118196">
    <property type="entry name" value="YaeB-like"/>
    <property type="match status" value="1"/>
</dbReference>
<dbReference type="PANTHER" id="PTHR12818:SF0">
    <property type="entry name" value="TRNA (ADENINE(37)-N6)-METHYLTRANSFERASE"/>
    <property type="match status" value="1"/>
</dbReference>
<organism evidence="4 5">
    <name type="scientific">Alkanindiges hydrocarboniclasticus</name>
    <dbReference type="NCBI Taxonomy" id="1907941"/>
    <lineage>
        <taxon>Bacteria</taxon>
        <taxon>Pseudomonadati</taxon>
        <taxon>Pseudomonadota</taxon>
        <taxon>Gammaproteobacteria</taxon>
        <taxon>Moraxellales</taxon>
        <taxon>Moraxellaceae</taxon>
        <taxon>Alkanindiges</taxon>
    </lineage>
</organism>
<dbReference type="RefSeq" id="WP_076876623.1">
    <property type="nucleotide sequence ID" value="NZ_MLCN01000001.1"/>
</dbReference>
<dbReference type="InterPro" id="IPR036413">
    <property type="entry name" value="YaeB-like_sf"/>
</dbReference>
<dbReference type="OrthoDB" id="9804309at2"/>
<keyword evidence="1" id="KW-0949">S-adenosyl-L-methionine</keyword>
<proteinExistence type="inferred from homology"/>
<dbReference type="InterPro" id="IPR041369">
    <property type="entry name" value="TrmO_C"/>
</dbReference>
<dbReference type="STRING" id="1907941.BKE30_00005"/>
<dbReference type="InterPro" id="IPR040372">
    <property type="entry name" value="YaeB-like"/>
</dbReference>
<accession>A0A1S8CY17</accession>
<dbReference type="Gene3D" id="3.30.2310.10">
    <property type="entry name" value="YaeB-like"/>
    <property type="match status" value="1"/>
</dbReference>
<dbReference type="InterPro" id="IPR036414">
    <property type="entry name" value="YaeB_N_sf"/>
</dbReference>
<dbReference type="Proteomes" id="UP000192132">
    <property type="component" value="Unassembled WGS sequence"/>
</dbReference>
<dbReference type="InterPro" id="IPR023370">
    <property type="entry name" value="TrmO-like_N"/>
</dbReference>
<evidence type="ECO:0000313" key="4">
    <source>
        <dbReference type="EMBL" id="ONG42234.1"/>
    </source>
</evidence>
<keyword evidence="4" id="KW-0489">Methyltransferase</keyword>
<dbReference type="Gene3D" id="2.40.30.70">
    <property type="entry name" value="YaeB-like"/>
    <property type="match status" value="1"/>
</dbReference>
<dbReference type="CDD" id="cd09281">
    <property type="entry name" value="UPF0066"/>
    <property type="match status" value="1"/>
</dbReference>
<evidence type="ECO:0000256" key="1">
    <source>
        <dbReference type="ARBA" id="ARBA00022691"/>
    </source>
</evidence>
<dbReference type="PANTHER" id="PTHR12818">
    <property type="entry name" value="TRNA (ADENINE(37)-N6)-METHYLTRANSFERASE"/>
    <property type="match status" value="1"/>
</dbReference>
<dbReference type="Pfam" id="PF18389">
    <property type="entry name" value="TrmO_C"/>
    <property type="match status" value="1"/>
</dbReference>
<dbReference type="NCBIfam" id="TIGR00104">
    <property type="entry name" value="tRNA_TsaA"/>
    <property type="match status" value="1"/>
</dbReference>
<evidence type="ECO:0000259" key="3">
    <source>
        <dbReference type="PROSITE" id="PS51668"/>
    </source>
</evidence>
<keyword evidence="5" id="KW-1185">Reference proteome</keyword>